<dbReference type="SMART" id="SM00513">
    <property type="entry name" value="SAP"/>
    <property type="match status" value="1"/>
</dbReference>
<keyword evidence="4" id="KW-0159">Chromosome partition</keyword>
<evidence type="ECO:0000259" key="6">
    <source>
        <dbReference type="PROSITE" id="PS51700"/>
    </source>
</evidence>
<dbReference type="RefSeq" id="XP_002906565.1">
    <property type="nucleotide sequence ID" value="XM_002906519.1"/>
</dbReference>
<feature type="domain" description="SAP" evidence="5">
    <location>
        <begin position="501"/>
        <end position="535"/>
    </location>
</feature>
<dbReference type="STRING" id="403677.D0MXR8"/>
<protein>
    <recommendedName>
        <fullName evidence="2">separase</fullName>
        <ecNumber evidence="2">3.4.22.49</ecNumber>
    </recommendedName>
</protein>
<dbReference type="PROSITE" id="PS50800">
    <property type="entry name" value="SAP"/>
    <property type="match status" value="1"/>
</dbReference>
<organism evidence="7 8">
    <name type="scientific">Phytophthora infestans (strain T30-4)</name>
    <name type="common">Potato late blight agent</name>
    <dbReference type="NCBI Taxonomy" id="403677"/>
    <lineage>
        <taxon>Eukaryota</taxon>
        <taxon>Sar</taxon>
        <taxon>Stramenopiles</taxon>
        <taxon>Oomycota</taxon>
        <taxon>Peronosporomycetes</taxon>
        <taxon>Peronosporales</taxon>
        <taxon>Peronosporaceae</taxon>
        <taxon>Phytophthora</taxon>
    </lineage>
</organism>
<dbReference type="PROSITE" id="PS51700">
    <property type="entry name" value="SEPARIN"/>
    <property type="match status" value="1"/>
</dbReference>
<name>D0MXR8_PHYIT</name>
<dbReference type="KEGG" id="pif:PITG_03497"/>
<evidence type="ECO:0000313" key="7">
    <source>
        <dbReference type="EMBL" id="EEY65966.1"/>
    </source>
</evidence>
<reference evidence="8" key="1">
    <citation type="journal article" date="2009" name="Nature">
        <title>Genome sequence and analysis of the Irish potato famine pathogen Phytophthora infestans.</title>
        <authorList>
            <consortium name="The Broad Institute Genome Sequencing Platform"/>
            <person name="Haas B.J."/>
            <person name="Kamoun S."/>
            <person name="Zody M.C."/>
            <person name="Jiang R.H."/>
            <person name="Handsaker R.E."/>
            <person name="Cano L.M."/>
            <person name="Grabherr M."/>
            <person name="Kodira C.D."/>
            <person name="Raffaele S."/>
            <person name="Torto-Alalibo T."/>
            <person name="Bozkurt T.O."/>
            <person name="Ah-Fong A.M."/>
            <person name="Alvarado L."/>
            <person name="Anderson V.L."/>
            <person name="Armstrong M.R."/>
            <person name="Avrova A."/>
            <person name="Baxter L."/>
            <person name="Beynon J."/>
            <person name="Boevink P.C."/>
            <person name="Bollmann S.R."/>
            <person name="Bos J.I."/>
            <person name="Bulone V."/>
            <person name="Cai G."/>
            <person name="Cakir C."/>
            <person name="Carrington J.C."/>
            <person name="Chawner M."/>
            <person name="Conti L."/>
            <person name="Costanzo S."/>
            <person name="Ewan R."/>
            <person name="Fahlgren N."/>
            <person name="Fischbach M.A."/>
            <person name="Fugelstad J."/>
            <person name="Gilroy E.M."/>
            <person name="Gnerre S."/>
            <person name="Green P.J."/>
            <person name="Grenville-Briggs L.J."/>
            <person name="Griffith J."/>
            <person name="Grunwald N.J."/>
            <person name="Horn K."/>
            <person name="Horner N.R."/>
            <person name="Hu C.H."/>
            <person name="Huitema E."/>
            <person name="Jeong D.H."/>
            <person name="Jones A.M."/>
            <person name="Jones J.D."/>
            <person name="Jones R.W."/>
            <person name="Karlsson E.K."/>
            <person name="Kunjeti S.G."/>
            <person name="Lamour K."/>
            <person name="Liu Z."/>
            <person name="Ma L."/>
            <person name="Maclean D."/>
            <person name="Chibucos M.C."/>
            <person name="McDonald H."/>
            <person name="McWalters J."/>
            <person name="Meijer H.J."/>
            <person name="Morgan W."/>
            <person name="Morris P.F."/>
            <person name="Munro C.A."/>
            <person name="O'Neill K."/>
            <person name="Ospina-Giraldo M."/>
            <person name="Pinzon A."/>
            <person name="Pritchard L."/>
            <person name="Ramsahoye B."/>
            <person name="Ren Q."/>
            <person name="Restrepo S."/>
            <person name="Roy S."/>
            <person name="Sadanandom A."/>
            <person name="Savidor A."/>
            <person name="Schornack S."/>
            <person name="Schwartz D.C."/>
            <person name="Schumann U.D."/>
            <person name="Schwessinger B."/>
            <person name="Seyer L."/>
            <person name="Sharpe T."/>
            <person name="Silvar C."/>
            <person name="Song J."/>
            <person name="Studholme D.J."/>
            <person name="Sykes S."/>
            <person name="Thines M."/>
            <person name="van de Vondervoort P.J."/>
            <person name="Phuntumart V."/>
            <person name="Wawra S."/>
            <person name="Weide R."/>
            <person name="Win J."/>
            <person name="Young C."/>
            <person name="Zhou S."/>
            <person name="Fry W."/>
            <person name="Meyers B.C."/>
            <person name="van West P."/>
            <person name="Ristaino J."/>
            <person name="Govers F."/>
            <person name="Birch P.R."/>
            <person name="Whisson S.C."/>
            <person name="Judelson H.S."/>
            <person name="Nusbaum C."/>
        </authorList>
    </citation>
    <scope>NUCLEOTIDE SEQUENCE [LARGE SCALE GENOMIC DNA]</scope>
    <source>
        <strain evidence="8">T30-4</strain>
    </source>
</reference>
<comment type="catalytic activity">
    <reaction evidence="1">
        <text>All bonds known to be hydrolyzed by this endopeptidase have arginine in P1 and an acidic residue in P4. P6 is often occupied by an acidic residue or by a hydroxy-amino-acid residue, the phosphorylation of which enhances cleavage.</text>
        <dbReference type="EC" id="3.4.22.49"/>
    </reaction>
</comment>
<dbReference type="GO" id="GO:0005634">
    <property type="term" value="C:nucleus"/>
    <property type="evidence" value="ECO:0007669"/>
    <property type="project" value="InterPro"/>
</dbReference>
<dbReference type="InterPro" id="IPR005314">
    <property type="entry name" value="Peptidase_C50"/>
</dbReference>
<dbReference type="HOGENOM" id="CLU_013440_0_0_1"/>
<sequence length="793" mass="88095">MRQLFVHTILSDIHFYGGRSQDAIAEAKSALRVCWKIAKKFTAPSSPSETKFFELPPEIVAGEYLQRKSAHFLYFMALECSSWDLLLAAKVSLCRIASLYSMSDQPHRAASYLTEAMRLVGGLNLRFFRRGPFYEYAELELNANHLEKAKVAISLLKGAMKLFSKEILGRVKARCWRKYTRLQSEVSDLSDQRAVESLLGAMKKLKRSLKSCDIHLERVKCMLELGRINTRLLRSASPRAFTSLGRTLSLLEEAYVLGDHLGIPHLNQELRTALGMAYFADIEENSHDDADSMDGDERATFLSWASSALLANAGSGDAIYVQQLPDNWIIVSLMIGVSSELTNGSAPASFCLPTVSWSKCIREMDAIIRDSRKTLSGHTAEETSSWKAEQKKKWWDTRKLLDRRIEEAVVSMQESLGFWRCLLVGGSNFDGQVRRCWDLLTQNTTDPIKLADRNQSLLCAIADAQQYLSDSEVIDGLKHIAAEIEVPLSDSVSREALQEEIARMNVGEVKQLLAAEGLSTDGLKKVLVARLTAARDAALVDRMRSSTDRCGGGSNPDFSTILILNHQLQQFPWEAMDVMSLSSGVTRMPSLDLIVQNAKSYSPVRRDRVRYLLNPAGDLKSTQHQLGPILEDGATSFGWEGIVGEVPDPEKLRNYLLAADLYIYCGHGSGEAYLNRDKVLSLQSDCSAALLFGCSSGRLEREGIFGPSGAVLAYLRAGSPAVLAMLWDVTDRDIDQLSVNVLQEWLLADDEDDEDDDQSLAQILQSSRSVCKLKYLNGHAAVCYGLPLYVAKS</sequence>
<evidence type="ECO:0000256" key="1">
    <source>
        <dbReference type="ARBA" id="ARBA00000451"/>
    </source>
</evidence>
<dbReference type="InterPro" id="IPR030397">
    <property type="entry name" value="SEPARIN_core_dom"/>
</dbReference>
<evidence type="ECO:0000256" key="4">
    <source>
        <dbReference type="ARBA" id="ARBA00022829"/>
    </source>
</evidence>
<proteinExistence type="predicted"/>
<evidence type="ECO:0000259" key="5">
    <source>
        <dbReference type="PROSITE" id="PS50800"/>
    </source>
</evidence>
<dbReference type="PANTHER" id="PTHR12792:SF0">
    <property type="entry name" value="SEPARIN"/>
    <property type="match status" value="1"/>
</dbReference>
<dbReference type="SUPFAM" id="SSF68906">
    <property type="entry name" value="SAP domain"/>
    <property type="match status" value="1"/>
</dbReference>
<gene>
    <name evidence="7" type="ORF">PITG_03497</name>
</gene>
<dbReference type="eggNOG" id="KOG1849">
    <property type="taxonomic scope" value="Eukaryota"/>
</dbReference>
<dbReference type="GeneID" id="9467460"/>
<dbReference type="OMA" id="SALRICW"/>
<dbReference type="VEuPathDB" id="FungiDB:PITG_03497"/>
<dbReference type="PANTHER" id="PTHR12792">
    <property type="entry name" value="EXTRA SPINDLE POLES 1-RELATED"/>
    <property type="match status" value="1"/>
</dbReference>
<dbReference type="Gene3D" id="1.10.720.30">
    <property type="entry name" value="SAP domain"/>
    <property type="match status" value="1"/>
</dbReference>
<dbReference type="InterPro" id="IPR036361">
    <property type="entry name" value="SAP_dom_sf"/>
</dbReference>
<evidence type="ECO:0000313" key="8">
    <source>
        <dbReference type="Proteomes" id="UP000006643"/>
    </source>
</evidence>
<accession>D0MXR8</accession>
<dbReference type="GO" id="GO:0005737">
    <property type="term" value="C:cytoplasm"/>
    <property type="evidence" value="ECO:0007669"/>
    <property type="project" value="TreeGrafter"/>
</dbReference>
<dbReference type="InterPro" id="IPR003034">
    <property type="entry name" value="SAP_dom"/>
</dbReference>
<evidence type="ECO:0000256" key="3">
    <source>
        <dbReference type="ARBA" id="ARBA00022801"/>
    </source>
</evidence>
<evidence type="ECO:0000256" key="2">
    <source>
        <dbReference type="ARBA" id="ARBA00012489"/>
    </source>
</evidence>
<dbReference type="GO" id="GO:0006508">
    <property type="term" value="P:proteolysis"/>
    <property type="evidence" value="ECO:0007669"/>
    <property type="project" value="InterPro"/>
</dbReference>
<dbReference type="OrthoDB" id="10255632at2759"/>
<dbReference type="GO" id="GO:0051307">
    <property type="term" value="P:meiotic chromosome separation"/>
    <property type="evidence" value="ECO:0007669"/>
    <property type="project" value="TreeGrafter"/>
</dbReference>
<keyword evidence="8" id="KW-1185">Reference proteome</keyword>
<dbReference type="GO" id="GO:0072686">
    <property type="term" value="C:mitotic spindle"/>
    <property type="evidence" value="ECO:0007669"/>
    <property type="project" value="TreeGrafter"/>
</dbReference>
<dbReference type="InParanoid" id="D0MXR8"/>
<dbReference type="GO" id="GO:0004197">
    <property type="term" value="F:cysteine-type endopeptidase activity"/>
    <property type="evidence" value="ECO:0007669"/>
    <property type="project" value="InterPro"/>
</dbReference>
<dbReference type="Proteomes" id="UP000006643">
    <property type="component" value="Unassembled WGS sequence"/>
</dbReference>
<dbReference type="EMBL" id="DS028121">
    <property type="protein sequence ID" value="EEY65966.1"/>
    <property type="molecule type" value="Genomic_DNA"/>
</dbReference>
<keyword evidence="3" id="KW-0378">Hydrolase</keyword>
<dbReference type="AlphaFoldDB" id="D0MXR8"/>
<dbReference type="EC" id="3.4.22.49" evidence="2"/>
<feature type="domain" description="Peptidase C50" evidence="6">
    <location>
        <begin position="606"/>
        <end position="705"/>
    </location>
</feature>
<dbReference type="Pfam" id="PF03568">
    <property type="entry name" value="Separin_C"/>
    <property type="match status" value="1"/>
</dbReference>